<feature type="compositionally biased region" description="Low complexity" evidence="1">
    <location>
        <begin position="20"/>
        <end position="39"/>
    </location>
</feature>
<dbReference type="OrthoDB" id="10600767at2759"/>
<organism evidence="3">
    <name type="scientific">Schizophyllum commune (strain H4-8 / FGSC 9210)</name>
    <name type="common">Split gill fungus</name>
    <dbReference type="NCBI Taxonomy" id="578458"/>
    <lineage>
        <taxon>Eukaryota</taxon>
        <taxon>Fungi</taxon>
        <taxon>Dikarya</taxon>
        <taxon>Basidiomycota</taxon>
        <taxon>Agaricomycotina</taxon>
        <taxon>Agaricomycetes</taxon>
        <taxon>Agaricomycetidae</taxon>
        <taxon>Agaricales</taxon>
        <taxon>Schizophyllaceae</taxon>
        <taxon>Schizophyllum</taxon>
    </lineage>
</organism>
<name>D8Q6D4_SCHCM</name>
<dbReference type="EMBL" id="GL377307">
    <property type="protein sequence ID" value="EFI96215.1"/>
    <property type="molecule type" value="Genomic_DNA"/>
</dbReference>
<feature type="compositionally biased region" description="Basic residues" evidence="1">
    <location>
        <begin position="239"/>
        <end position="250"/>
    </location>
</feature>
<feature type="region of interest" description="Disordered" evidence="1">
    <location>
        <begin position="1"/>
        <end position="112"/>
    </location>
</feature>
<dbReference type="RefSeq" id="XP_003031118.1">
    <property type="nucleotide sequence ID" value="XM_003031072.1"/>
</dbReference>
<proteinExistence type="predicted"/>
<dbReference type="GeneID" id="9589225"/>
<feature type="compositionally biased region" description="Polar residues" evidence="1">
    <location>
        <begin position="1"/>
        <end position="19"/>
    </location>
</feature>
<dbReference type="InParanoid" id="D8Q6D4"/>
<feature type="compositionally biased region" description="Low complexity" evidence="1">
    <location>
        <begin position="48"/>
        <end position="82"/>
    </location>
</feature>
<dbReference type="KEGG" id="scm:SCHCO_02701879"/>
<dbReference type="AlphaFoldDB" id="D8Q6D4"/>
<reference evidence="2 3" key="1">
    <citation type="journal article" date="2010" name="Nat. Biotechnol.">
        <title>Genome sequence of the model mushroom Schizophyllum commune.</title>
        <authorList>
            <person name="Ohm R.A."/>
            <person name="de Jong J.F."/>
            <person name="Lugones L.G."/>
            <person name="Aerts A."/>
            <person name="Kothe E."/>
            <person name="Stajich J.E."/>
            <person name="de Vries R.P."/>
            <person name="Record E."/>
            <person name="Levasseur A."/>
            <person name="Baker S.E."/>
            <person name="Bartholomew K.A."/>
            <person name="Coutinho P.M."/>
            <person name="Erdmann S."/>
            <person name="Fowler T.J."/>
            <person name="Gathman A.C."/>
            <person name="Lombard V."/>
            <person name="Henrissat B."/>
            <person name="Knabe N."/>
            <person name="Kuees U."/>
            <person name="Lilly W.W."/>
            <person name="Lindquist E."/>
            <person name="Lucas S."/>
            <person name="Magnuson J.K."/>
            <person name="Piumi F."/>
            <person name="Raudaskoski M."/>
            <person name="Salamov A."/>
            <person name="Schmutz J."/>
            <person name="Schwarze F.W.M.R."/>
            <person name="vanKuyk P.A."/>
            <person name="Horton J.S."/>
            <person name="Grigoriev I.V."/>
            <person name="Woesten H.A.B."/>
        </authorList>
    </citation>
    <scope>NUCLEOTIDE SEQUENCE [LARGE SCALE GENOMIC DNA]</scope>
    <source>
        <strain evidence="3">H4-8 / FGSC 9210</strain>
    </source>
</reference>
<feature type="compositionally biased region" description="Low complexity" evidence="1">
    <location>
        <begin position="604"/>
        <end position="628"/>
    </location>
</feature>
<gene>
    <name evidence="2" type="ORF">SCHCODRAFT_110126</name>
</gene>
<feature type="region of interest" description="Disordered" evidence="1">
    <location>
        <begin position="126"/>
        <end position="256"/>
    </location>
</feature>
<evidence type="ECO:0000313" key="3">
    <source>
        <dbReference type="Proteomes" id="UP000007431"/>
    </source>
</evidence>
<accession>D8Q6D4</accession>
<dbReference type="Proteomes" id="UP000007431">
    <property type="component" value="Unassembled WGS sequence"/>
</dbReference>
<dbReference type="VEuPathDB" id="FungiDB:SCHCODRAFT_02701879"/>
<feature type="compositionally biased region" description="Low complexity" evidence="1">
    <location>
        <begin position="201"/>
        <end position="224"/>
    </location>
</feature>
<feature type="region of interest" description="Disordered" evidence="1">
    <location>
        <begin position="590"/>
        <end position="643"/>
    </location>
</feature>
<feature type="non-terminal residue" evidence="2">
    <location>
        <position position="713"/>
    </location>
</feature>
<evidence type="ECO:0000313" key="2">
    <source>
        <dbReference type="EMBL" id="EFI96215.1"/>
    </source>
</evidence>
<protein>
    <submittedName>
        <fullName evidence="2">Uncharacterized protein</fullName>
    </submittedName>
</protein>
<dbReference type="HOGENOM" id="CLU_387405_0_0_1"/>
<feature type="compositionally biased region" description="Low complexity" evidence="1">
    <location>
        <begin position="130"/>
        <end position="154"/>
    </location>
</feature>
<evidence type="ECO:0000256" key="1">
    <source>
        <dbReference type="SAM" id="MobiDB-lite"/>
    </source>
</evidence>
<sequence>MSPPTKSSGSDRASSTSQSPRSRWLPPRGGPLPRDLQGLMSPPTQHTSLSSSSPYYASSEAGSSSSSSISSSASESSRGSLAFIINEPERVGVTGAGSRQRAELALPPLEGGRHWVPYEMIERIQPAFPRSSPEDASTSTSSSAQSRSSRATAAHLGRPGARRQTLAARRQPPAAWHQPSPPRLATGPSHAPGRTPPRLISPGWGVVAGVSASTSAGPSTSTSTNAYGSDNDAPIPNPKPKRRGNKKRRRNADNDVADATRYVDGDVLEVEVALNSSASRSTGVQQEPRVPKRAARASFRGIARRIEALEHDAGISEFGAHHITCAGCGTIKQNEMRDDFYNNLGNKHIELCPDIHKWVCINDPDNFAPPSQELLRKQAEQRRACAEEARKYLEGGKKKCKCIDLGKEKEFLDGTFKSEKSSVSWRGPDDPKVKPSASAIRIFVGGRLERIMPRQYAHTTLPEYIAERMREDAASRQSTATEVTQPTEDVTMAQPAAVVGSTIEDGSMTVVDPSVVVDSMAGVFGSAAPSPHSDTRDYADAEAWTGERTWTWVEERPIDEYEDGDNTSDVDENLETPYLDAALAEGWVPRWSRTPPSQHERLASESASSSSARETSSASSDGSSAPSSVEGPSPVQAGKKRCHDEMTRRFSALSVTVHGGTDAPDAISSISRIETKDNGRWPRAFVCRPPPIPQCSPYLLARSIHKYDTPPAP</sequence>
<keyword evidence="3" id="KW-1185">Reference proteome</keyword>